<proteinExistence type="inferred from homology"/>
<dbReference type="PANTHER" id="PTHR35201:SF4">
    <property type="entry name" value="BETA-PINACENE SYNTHASE-RELATED"/>
    <property type="match status" value="1"/>
</dbReference>
<dbReference type="Pfam" id="PF19086">
    <property type="entry name" value="Terpene_syn_C_2"/>
    <property type="match status" value="1"/>
</dbReference>
<dbReference type="AlphaFoldDB" id="A0AAD5VBE6"/>
<dbReference type="EMBL" id="JANAWD010000016">
    <property type="protein sequence ID" value="KAJ3491179.1"/>
    <property type="molecule type" value="Genomic_DNA"/>
</dbReference>
<keyword evidence="8" id="KW-1185">Reference proteome</keyword>
<organism evidence="7 8">
    <name type="scientific">Meripilus lineatus</name>
    <dbReference type="NCBI Taxonomy" id="2056292"/>
    <lineage>
        <taxon>Eukaryota</taxon>
        <taxon>Fungi</taxon>
        <taxon>Dikarya</taxon>
        <taxon>Basidiomycota</taxon>
        <taxon>Agaricomycotina</taxon>
        <taxon>Agaricomycetes</taxon>
        <taxon>Polyporales</taxon>
        <taxon>Meripilaceae</taxon>
        <taxon>Meripilus</taxon>
    </lineage>
</organism>
<reference evidence="7" key="1">
    <citation type="submission" date="2022-07" db="EMBL/GenBank/DDBJ databases">
        <title>Genome Sequence of Physisporinus lineatus.</title>
        <authorList>
            <person name="Buettner E."/>
        </authorList>
    </citation>
    <scope>NUCLEOTIDE SEQUENCE</scope>
    <source>
        <strain evidence="7">VT162</strain>
    </source>
</reference>
<dbReference type="EC" id="4.2.3.-" evidence="6"/>
<keyword evidence="3 6" id="KW-0479">Metal-binding</keyword>
<evidence type="ECO:0000313" key="8">
    <source>
        <dbReference type="Proteomes" id="UP001212997"/>
    </source>
</evidence>
<dbReference type="InterPro" id="IPR008949">
    <property type="entry name" value="Isoprenoid_synthase_dom_sf"/>
</dbReference>
<keyword evidence="4 6" id="KW-0460">Magnesium</keyword>
<keyword evidence="5 6" id="KW-0456">Lyase</keyword>
<evidence type="ECO:0000256" key="1">
    <source>
        <dbReference type="ARBA" id="ARBA00001946"/>
    </source>
</evidence>
<evidence type="ECO:0000313" key="7">
    <source>
        <dbReference type="EMBL" id="KAJ3491179.1"/>
    </source>
</evidence>
<evidence type="ECO:0000256" key="5">
    <source>
        <dbReference type="ARBA" id="ARBA00023239"/>
    </source>
</evidence>
<dbReference type="SUPFAM" id="SSF48576">
    <property type="entry name" value="Terpenoid synthases"/>
    <property type="match status" value="1"/>
</dbReference>
<comment type="cofactor">
    <cofactor evidence="1 6">
        <name>Mg(2+)</name>
        <dbReference type="ChEBI" id="CHEBI:18420"/>
    </cofactor>
</comment>
<evidence type="ECO:0000256" key="4">
    <source>
        <dbReference type="ARBA" id="ARBA00022842"/>
    </source>
</evidence>
<accession>A0AAD5VBE6</accession>
<comment type="caution">
    <text evidence="7">The sequence shown here is derived from an EMBL/GenBank/DDBJ whole genome shotgun (WGS) entry which is preliminary data.</text>
</comment>
<comment type="similarity">
    <text evidence="2 6">Belongs to the terpene synthase family.</text>
</comment>
<sequence length="211" mass="24626">MDALRNPFWLLAIEDTSKVWQDRFIDTFQRYMDSNYQQASDRDVGRFRDLETYMKWRRENIGMWPSIILYELDWDLPSEIYDHPLVQEICTDATDMVIIDNDIFSYNVEQARGDTDNILCVVMDEFSLDLQGALDWAGEKRQELASAFLSRLTSLPVLGEDYDRQIKGYLSAVGQAVAGNAHWSFESERYFGKAGAEIQKHRKFTLLPKKK</sequence>
<evidence type="ECO:0000256" key="3">
    <source>
        <dbReference type="ARBA" id="ARBA00022723"/>
    </source>
</evidence>
<dbReference type="GO" id="GO:0008299">
    <property type="term" value="P:isoprenoid biosynthetic process"/>
    <property type="evidence" value="ECO:0007669"/>
    <property type="project" value="UniProtKB-ARBA"/>
</dbReference>
<dbReference type="Gene3D" id="1.10.600.10">
    <property type="entry name" value="Farnesyl Diphosphate Synthase"/>
    <property type="match status" value="1"/>
</dbReference>
<dbReference type="InterPro" id="IPR034686">
    <property type="entry name" value="Terpene_cyclase-like_2"/>
</dbReference>
<evidence type="ECO:0000256" key="6">
    <source>
        <dbReference type="RuleBase" id="RU366034"/>
    </source>
</evidence>
<dbReference type="Proteomes" id="UP001212997">
    <property type="component" value="Unassembled WGS sequence"/>
</dbReference>
<dbReference type="GO" id="GO:0010333">
    <property type="term" value="F:terpene synthase activity"/>
    <property type="evidence" value="ECO:0007669"/>
    <property type="project" value="InterPro"/>
</dbReference>
<evidence type="ECO:0000256" key="2">
    <source>
        <dbReference type="ARBA" id="ARBA00006333"/>
    </source>
</evidence>
<dbReference type="PANTHER" id="PTHR35201">
    <property type="entry name" value="TERPENE SYNTHASE"/>
    <property type="match status" value="1"/>
</dbReference>
<name>A0AAD5VBE6_9APHY</name>
<dbReference type="GO" id="GO:0046872">
    <property type="term" value="F:metal ion binding"/>
    <property type="evidence" value="ECO:0007669"/>
    <property type="project" value="UniProtKB-KW"/>
</dbReference>
<protein>
    <recommendedName>
        <fullName evidence="6">Terpene synthase</fullName>
        <ecNumber evidence="6">4.2.3.-</ecNumber>
    </recommendedName>
</protein>
<gene>
    <name evidence="7" type="ORF">NLI96_g901</name>
</gene>